<dbReference type="InterPro" id="IPR036280">
    <property type="entry name" value="Multihaem_cyt_sf"/>
</dbReference>
<dbReference type="PROSITE" id="PS51007">
    <property type="entry name" value="CYTC"/>
    <property type="match status" value="1"/>
</dbReference>
<dbReference type="GO" id="GO:0009055">
    <property type="term" value="F:electron transfer activity"/>
    <property type="evidence" value="ECO:0007669"/>
    <property type="project" value="InterPro"/>
</dbReference>
<dbReference type="RefSeq" id="WP_353068165.1">
    <property type="nucleotide sequence ID" value="NZ_CP132932.1"/>
</dbReference>
<dbReference type="AlphaFoldDB" id="A0AAU7Z823"/>
<evidence type="ECO:0000256" key="4">
    <source>
        <dbReference type="PROSITE-ProRule" id="PRU00433"/>
    </source>
</evidence>
<evidence type="ECO:0000256" key="1">
    <source>
        <dbReference type="ARBA" id="ARBA00022723"/>
    </source>
</evidence>
<evidence type="ECO:0000256" key="2">
    <source>
        <dbReference type="ARBA" id="ARBA00022729"/>
    </source>
</evidence>
<dbReference type="InterPro" id="IPR009056">
    <property type="entry name" value="Cyt_c-like_dom"/>
</dbReference>
<keyword evidence="1 4" id="KW-0479">Metal-binding</keyword>
<evidence type="ECO:0000256" key="3">
    <source>
        <dbReference type="ARBA" id="ARBA00023004"/>
    </source>
</evidence>
<dbReference type="Gene3D" id="1.10.1130.10">
    <property type="entry name" value="Flavocytochrome C3, Chain A"/>
    <property type="match status" value="1"/>
</dbReference>
<accession>A0AAU7Z823</accession>
<dbReference type="GO" id="GO:0020037">
    <property type="term" value="F:heme binding"/>
    <property type="evidence" value="ECO:0007669"/>
    <property type="project" value="InterPro"/>
</dbReference>
<dbReference type="EMBL" id="CP132932">
    <property type="protein sequence ID" value="XCB25053.1"/>
    <property type="molecule type" value="Genomic_DNA"/>
</dbReference>
<keyword evidence="4" id="KW-0349">Heme</keyword>
<dbReference type="PANTHER" id="PTHR35038">
    <property type="entry name" value="DISSIMILATORY SULFITE REDUCTASE SIRA"/>
    <property type="match status" value="1"/>
</dbReference>
<dbReference type="SUPFAM" id="SSF48695">
    <property type="entry name" value="Multiheme cytochromes"/>
    <property type="match status" value="1"/>
</dbReference>
<proteinExistence type="predicted"/>
<evidence type="ECO:0000313" key="6">
    <source>
        <dbReference type="EMBL" id="XCB25053.1"/>
    </source>
</evidence>
<evidence type="ECO:0000259" key="5">
    <source>
        <dbReference type="PROSITE" id="PS51007"/>
    </source>
</evidence>
<name>A0AAU7Z823_9BACT</name>
<feature type="domain" description="Cytochrome c" evidence="5">
    <location>
        <begin position="2"/>
        <end position="171"/>
    </location>
</feature>
<keyword evidence="2" id="KW-0732">Signal</keyword>
<dbReference type="KEGG" id="temp:RBB75_11355"/>
<dbReference type="PANTHER" id="PTHR35038:SF8">
    <property type="entry name" value="C-TYPE POLYHEME CYTOCHROME OMCC"/>
    <property type="match status" value="1"/>
</dbReference>
<sequence length="378" mass="41379">MHDTAQGSHVREGYVGDATCKSCHADQSLSYVHTAHRLTSQNPTAEAILGSFAEGSNTLKIADPAPAIGDPGISYEMEKRGADYYVSAVTGFAGDLQRRSEEIGVVIGSGVRGQSYLYWRGDELFELPVSYWSDGGRWINSPGYRNGPPNFDRPASARCLECHVSYIKALSDDPMGNRYDRGSLVPGISCEVCHGPGSRHAALFAKGETKRHLQETLILNPKHFARDRQVDLCALCHNGAAQKENAPAFSFLPGEPLARYLSEDTASADMHPDVHANQVGLLKRSRCYLSSSEMSCSTCHDVHAAERPAAAYSERCLTCHRVESCGMEKTMGASIKGNCIDCHMPIEQTNAIVSETGDRVIRTRMRTHWIKVYSPAEP</sequence>
<dbReference type="Gene3D" id="3.90.10.10">
    <property type="entry name" value="Cytochrome C3"/>
    <property type="match status" value="1"/>
</dbReference>
<dbReference type="CDD" id="cd08168">
    <property type="entry name" value="Cytochrom_C3"/>
    <property type="match status" value="1"/>
</dbReference>
<reference evidence="6" key="2">
    <citation type="journal article" date="2024" name="Environ. Microbiol.">
        <title>Genome analysis and description of Tunturibacter gen. nov. expands the diversity of Terriglobia in tundra soils.</title>
        <authorList>
            <person name="Messyasz A."/>
            <person name="Mannisto M.K."/>
            <person name="Kerkhof L.J."/>
            <person name="Haggblom M.M."/>
        </authorList>
    </citation>
    <scope>NUCLEOTIDE SEQUENCE</scope>
    <source>
        <strain evidence="6">M8UP23</strain>
    </source>
</reference>
<organism evidence="6">
    <name type="scientific">Tunturiibacter empetritectus</name>
    <dbReference type="NCBI Taxonomy" id="3069691"/>
    <lineage>
        <taxon>Bacteria</taxon>
        <taxon>Pseudomonadati</taxon>
        <taxon>Acidobacteriota</taxon>
        <taxon>Terriglobia</taxon>
        <taxon>Terriglobales</taxon>
        <taxon>Acidobacteriaceae</taxon>
        <taxon>Tunturiibacter</taxon>
    </lineage>
</organism>
<gene>
    <name evidence="6" type="ORF">RBB75_11355</name>
</gene>
<dbReference type="InterPro" id="IPR023155">
    <property type="entry name" value="Cyt_c-552/4"/>
</dbReference>
<protein>
    <submittedName>
        <fullName evidence="6">Multiheme c-type cytochrome</fullName>
    </submittedName>
</protein>
<dbReference type="Pfam" id="PF13435">
    <property type="entry name" value="Cytochrome_C554"/>
    <property type="match status" value="1"/>
</dbReference>
<reference evidence="6" key="1">
    <citation type="submission" date="2023-08" db="EMBL/GenBank/DDBJ databases">
        <authorList>
            <person name="Messyasz A."/>
            <person name="Mannisto M.K."/>
            <person name="Kerkhof L.J."/>
            <person name="Haggblom M."/>
        </authorList>
    </citation>
    <scope>NUCLEOTIDE SEQUENCE</scope>
    <source>
        <strain evidence="6">M8UP23</strain>
    </source>
</reference>
<dbReference type="GO" id="GO:0046872">
    <property type="term" value="F:metal ion binding"/>
    <property type="evidence" value="ECO:0007669"/>
    <property type="project" value="UniProtKB-KW"/>
</dbReference>
<dbReference type="InterPro" id="IPR051829">
    <property type="entry name" value="Multiheme_Cytochr_ET"/>
</dbReference>
<keyword evidence="3 4" id="KW-0408">Iron</keyword>